<feature type="compositionally biased region" description="Low complexity" evidence="15">
    <location>
        <begin position="859"/>
        <end position="872"/>
    </location>
</feature>
<dbReference type="Pfam" id="PF12874">
    <property type="entry name" value="zf-met"/>
    <property type="match status" value="2"/>
</dbReference>
<feature type="region of interest" description="Disordered" evidence="15">
    <location>
        <begin position="459"/>
        <end position="572"/>
    </location>
</feature>
<feature type="region of interest" description="Disordered" evidence="15">
    <location>
        <begin position="946"/>
        <end position="983"/>
    </location>
</feature>
<feature type="domain" description="C2H2-type" evidence="16">
    <location>
        <begin position="1253"/>
        <end position="1280"/>
    </location>
</feature>
<keyword evidence="2" id="KW-0217">Developmental protein</keyword>
<dbReference type="GO" id="GO:0005634">
    <property type="term" value="C:nucleus"/>
    <property type="evidence" value="ECO:0007669"/>
    <property type="project" value="UniProtKB-SubCell"/>
</dbReference>
<evidence type="ECO:0000256" key="14">
    <source>
        <dbReference type="PROSITE-ProRule" id="PRU00042"/>
    </source>
</evidence>
<keyword evidence="9" id="KW-0804">Transcription</keyword>
<evidence type="ECO:0000259" key="16">
    <source>
        <dbReference type="PROSITE" id="PS50157"/>
    </source>
</evidence>
<dbReference type="GO" id="GO:0048646">
    <property type="term" value="P:anatomical structure formation involved in morphogenesis"/>
    <property type="evidence" value="ECO:0007669"/>
    <property type="project" value="UniProtKB-ARBA"/>
</dbReference>
<evidence type="ECO:0000256" key="7">
    <source>
        <dbReference type="ARBA" id="ARBA00023015"/>
    </source>
</evidence>
<sequence length="1470" mass="160856">MSRRKQTKPRHLEAEAEEGVLAGLGDGEMSPVVETDDAHVCGICRAQFYDLSDFLTHKKNCSSKRIVVIADGEDKNQKDSDEANIMKQNDNSQILAPSSTSSVISEDDKMELEMNAAAMSEDPESKLNQNQNDNDDLLDEEFDQDAEDEFSKMDDSMEEDDVDELSNMGIKMSDLDEQDVISSRFLPQYGWPPITQPSLTSLLPSNNVKLEPLEGTKAAVSQFVENNANPSDLLFLHATLSSLQQQQLIQLTLIQQLQHQIMTGIPAKSDGQTSPSQSAMAALTASALNPNISPSYALPPTSVATPSGASLPQGASSVPLINGTTIVTTQEKESSSSSSAMSNIISSLSNPFLAKNEPQTVSTTVSPITSPFIRELTNLRKGKPPNVTVGMERSHYASDDPFFKHKCRFCHKVFGSDSALQIHVRSHTGERPFKCNVCGNRFSTKGNLKVHFSRHKARYPHIKMNPHPVPEYLDREPSKPRGMLLPSTLTSVSAPPHLLSQHSSSDDGTPLPPTSVPLQASASMSTQASAPSAPPSTSAEPPPESPTPSEQKSQDTAAVVAPPAKEEATVPPMSTAISTTDAEVPAPSGPPAVKCNTSPLVSPIPATLPPFPLPDETGSKFHSSGGSPDKDPVESMEEFMEITPSETSKLQRLVDSLDRKVTDPNQCAICNRVLSCKSALQMHYRIHTGERPFKCKICGRAFTTKGNLKTHMGVHRVKSPMRLMHQCPVCHKQFTNVLVLQQHIRMHTAGISTSMPHYPPPFRREDSLPYRPLSAIPMSHLPEQGLDLRKDINSPEKKEISAADRRLENDELHEAMDTDSHHLNGNTEPREDAGDMDSDAEERSGTPEKLSQNRTSHVSASSGSPLASPSGSTNSGEIRYNLTPLEEMQKAYSAYAAAQFGGHSPWSLGMPYSTSSMMSPPSVITSPYGSYSMSLAALEERVNAIDNKIPRPPGGDTGKKEVTPTEEENLDHHQPQQQQHPLRDHITSALQREKDYKYNNDEEENPSATDSVRQLERMTQEMEKRNESQSPSPKPPGPNGEMSSPERPAFTDSDADRSRSPPMVKVGHTSHRSQSPAGSACSVDSAGDLSNASSQGGLPFDNASTTCNICYKTFACRSALGIHYRSHTKERPFKCEACDKRFSTKGNMRQHMLTHNVCDLSSKALANNNNMEEHGVEVTKKEGHFFAPSKEENKPRTEEAIKTHHHTSAESRPPESSRPRQLNKHQCSVCYKQFSSASALQIHFRTHTGDKPFKCTVCGKAFTTKGNLKVHMGTHMWNNSPSRRGRRMSVENPLALSMNHKEAEYLGSFSHRSPNDIYFQYPPFMNGLASKMNEISVIQGLNGSFGPLPNPMLMNGYLPTSSTAEAYMKANAYFPITTTASVEHRDRSVSPAASPPSPSKSVNSENESRKSSPVSPTPDRSLDSPRSQTWVWKTTCHICSKMCSSPGALELHLKSHYASSAESPKPIAAS</sequence>
<dbReference type="SMART" id="SM00355">
    <property type="entry name" value="ZnF_C2H2"/>
    <property type="match status" value="11"/>
</dbReference>
<dbReference type="InterPro" id="IPR013087">
    <property type="entry name" value="Znf_C2H2_type"/>
</dbReference>
<keyword evidence="4" id="KW-0677">Repeat</keyword>
<evidence type="ECO:0000256" key="1">
    <source>
        <dbReference type="ARBA" id="ARBA00004123"/>
    </source>
</evidence>
<feature type="region of interest" description="Disordered" evidence="15">
    <location>
        <begin position="781"/>
        <end position="878"/>
    </location>
</feature>
<dbReference type="FunFam" id="3.30.160.60:FF:000130">
    <property type="entry name" value="Spalt-like transcription factor 4"/>
    <property type="match status" value="1"/>
</dbReference>
<evidence type="ECO:0000313" key="17">
    <source>
        <dbReference type="Proteomes" id="UP000085678"/>
    </source>
</evidence>
<dbReference type="KEGG" id="lak:106163162"/>
<feature type="region of interest" description="Disordered" evidence="15">
    <location>
        <begin position="1018"/>
        <end position="1092"/>
    </location>
</feature>
<keyword evidence="3" id="KW-0479">Metal-binding</keyword>
<feature type="compositionally biased region" description="Low complexity" evidence="15">
    <location>
        <begin position="547"/>
        <end position="563"/>
    </location>
</feature>
<keyword evidence="7" id="KW-0805">Transcription regulation</keyword>
<evidence type="ECO:0000256" key="12">
    <source>
        <dbReference type="ARBA" id="ARBA00056983"/>
    </source>
</evidence>
<comment type="similarity">
    <text evidence="11">Belongs to the sal C2H2-type zinc-finger protein family.</text>
</comment>
<protein>
    <recommendedName>
        <fullName evidence="13">Homeotic protein spalt-major</fullName>
    </recommendedName>
</protein>
<feature type="compositionally biased region" description="Basic and acidic residues" evidence="15">
    <location>
        <begin position="1018"/>
        <end position="1027"/>
    </location>
</feature>
<feature type="compositionally biased region" description="Polar residues" evidence="15">
    <location>
        <begin position="849"/>
        <end position="858"/>
    </location>
</feature>
<accession>A0A1S3IF94</accession>
<feature type="compositionally biased region" description="Basic and acidic residues" evidence="15">
    <location>
        <begin position="1187"/>
        <end position="1218"/>
    </location>
</feature>
<dbReference type="PROSITE" id="PS00028">
    <property type="entry name" value="ZINC_FINGER_C2H2_1"/>
    <property type="match status" value="10"/>
</dbReference>
<dbReference type="FunFam" id="3.30.160.60:FF:000291">
    <property type="entry name" value="Spalt-like transcription factor 4"/>
    <property type="match status" value="1"/>
</dbReference>
<evidence type="ECO:0000256" key="10">
    <source>
        <dbReference type="ARBA" id="ARBA00023242"/>
    </source>
</evidence>
<evidence type="ECO:0000256" key="15">
    <source>
        <dbReference type="SAM" id="MobiDB-lite"/>
    </source>
</evidence>
<dbReference type="GO" id="GO:0000981">
    <property type="term" value="F:DNA-binding transcription factor activity, RNA polymerase II-specific"/>
    <property type="evidence" value="ECO:0007669"/>
    <property type="project" value="TreeGrafter"/>
</dbReference>
<dbReference type="PROSITE" id="PS50157">
    <property type="entry name" value="ZINC_FINGER_C2H2_2"/>
    <property type="match status" value="9"/>
</dbReference>
<dbReference type="OrthoDB" id="9998363at2759"/>
<dbReference type="GO" id="GO:0061061">
    <property type="term" value="P:muscle structure development"/>
    <property type="evidence" value="ECO:0007669"/>
    <property type="project" value="UniProtKB-ARBA"/>
</dbReference>
<feature type="domain" description="C2H2-type" evidence="16">
    <location>
        <begin position="665"/>
        <end position="692"/>
    </location>
</feature>
<dbReference type="FunFam" id="3.30.160.60:FF:002381">
    <property type="entry name" value="Putative spalt protein"/>
    <property type="match status" value="1"/>
</dbReference>
<reference evidence="18" key="1">
    <citation type="submission" date="2025-08" db="UniProtKB">
        <authorList>
            <consortium name="RefSeq"/>
        </authorList>
    </citation>
    <scope>IDENTIFICATION</scope>
    <source>
        <tissue evidence="18">Gonads</tissue>
    </source>
</reference>
<dbReference type="Pfam" id="PF13894">
    <property type="entry name" value="zf-C2H2_4"/>
    <property type="match status" value="1"/>
</dbReference>
<dbReference type="GO" id="GO:0008270">
    <property type="term" value="F:zinc ion binding"/>
    <property type="evidence" value="ECO:0007669"/>
    <property type="project" value="UniProtKB-KW"/>
</dbReference>
<dbReference type="InterPro" id="IPR036236">
    <property type="entry name" value="Znf_C2H2_sf"/>
</dbReference>
<feature type="compositionally biased region" description="Basic and acidic residues" evidence="15">
    <location>
        <begin position="786"/>
        <end position="833"/>
    </location>
</feature>
<evidence type="ECO:0000256" key="9">
    <source>
        <dbReference type="ARBA" id="ARBA00023163"/>
    </source>
</evidence>
<dbReference type="STRING" id="7574.A0A1S3IF94"/>
<keyword evidence="5 14" id="KW-0863">Zinc-finger</keyword>
<feature type="domain" description="C2H2-type" evidence="16">
    <location>
        <begin position="1133"/>
        <end position="1155"/>
    </location>
</feature>
<keyword evidence="10" id="KW-0539">Nucleus</keyword>
<dbReference type="FunFam" id="3.30.160.60:FF:000025">
    <property type="entry name" value="Spalt-like transcription factor 1"/>
    <property type="match status" value="1"/>
</dbReference>
<dbReference type="InParanoid" id="A0A1S3IF94"/>
<dbReference type="FunFam" id="3.30.160.60:FF:000708">
    <property type="entry name" value="Sal-like protein 1"/>
    <property type="match status" value="1"/>
</dbReference>
<dbReference type="SUPFAM" id="SSF57667">
    <property type="entry name" value="beta-beta-alpha zinc fingers"/>
    <property type="match status" value="5"/>
</dbReference>
<feature type="compositionally biased region" description="Low complexity" evidence="15">
    <location>
        <begin position="519"/>
        <end position="539"/>
    </location>
</feature>
<evidence type="ECO:0000256" key="3">
    <source>
        <dbReference type="ARBA" id="ARBA00022723"/>
    </source>
</evidence>
<evidence type="ECO:0000313" key="18">
    <source>
        <dbReference type="RefSeq" id="XP_013396129.1"/>
    </source>
</evidence>
<feature type="domain" description="C2H2-type" evidence="16">
    <location>
        <begin position="1105"/>
        <end position="1132"/>
    </location>
</feature>
<evidence type="ECO:0000256" key="2">
    <source>
        <dbReference type="ARBA" id="ARBA00022473"/>
    </source>
</evidence>
<dbReference type="PANTHER" id="PTHR23233:SF84">
    <property type="entry name" value="FI23031P1"/>
    <property type="match status" value="1"/>
</dbReference>
<dbReference type="Gene3D" id="3.30.160.60">
    <property type="entry name" value="Classic Zinc Finger"/>
    <property type="match status" value="8"/>
</dbReference>
<gene>
    <name evidence="18" type="primary">LOC106163162</name>
</gene>
<feature type="domain" description="C2H2-type" evidence="16">
    <location>
        <begin position="1225"/>
        <end position="1252"/>
    </location>
</feature>
<dbReference type="GO" id="GO:0009791">
    <property type="term" value="P:post-embryonic development"/>
    <property type="evidence" value="ECO:0007669"/>
    <property type="project" value="UniProtKB-ARBA"/>
</dbReference>
<evidence type="ECO:0000256" key="6">
    <source>
        <dbReference type="ARBA" id="ARBA00022833"/>
    </source>
</evidence>
<feature type="domain" description="C2H2-type" evidence="16">
    <location>
        <begin position="693"/>
        <end position="720"/>
    </location>
</feature>
<dbReference type="GO" id="GO:0001708">
    <property type="term" value="P:cell fate specification"/>
    <property type="evidence" value="ECO:0007669"/>
    <property type="project" value="UniProtKB-ARBA"/>
</dbReference>
<keyword evidence="17" id="KW-1185">Reference proteome</keyword>
<name>A0A1S3IF94_LINAN</name>
<keyword evidence="6" id="KW-0862">Zinc</keyword>
<feature type="domain" description="C2H2-type" evidence="16">
    <location>
        <begin position="725"/>
        <end position="748"/>
    </location>
</feature>
<feature type="domain" description="C2H2-type" evidence="16">
    <location>
        <begin position="405"/>
        <end position="432"/>
    </location>
</feature>
<dbReference type="FunCoup" id="A0A1S3IF94">
    <property type="interactions" value="310"/>
</dbReference>
<dbReference type="GO" id="GO:0048699">
    <property type="term" value="P:generation of neurons"/>
    <property type="evidence" value="ECO:0007669"/>
    <property type="project" value="UniProtKB-ARBA"/>
</dbReference>
<dbReference type="PANTHER" id="PTHR23233">
    <property type="entry name" value="SAL-LIKE PROTEIN"/>
    <property type="match status" value="1"/>
</dbReference>
<comment type="subcellular location">
    <subcellularLocation>
        <location evidence="1">Nucleus</location>
    </subcellularLocation>
</comment>
<feature type="region of interest" description="Disordered" evidence="15">
    <location>
        <begin position="1384"/>
        <end position="1428"/>
    </location>
</feature>
<dbReference type="FunFam" id="3.30.160.60:FF:000260">
    <property type="entry name" value="Spalt-like transcription factor 1"/>
    <property type="match status" value="1"/>
</dbReference>
<dbReference type="GeneID" id="106163162"/>
<dbReference type="GO" id="GO:0009966">
    <property type="term" value="P:regulation of signal transduction"/>
    <property type="evidence" value="ECO:0007669"/>
    <property type="project" value="UniProtKB-ARBA"/>
</dbReference>
<evidence type="ECO:0000256" key="4">
    <source>
        <dbReference type="ARBA" id="ARBA00022737"/>
    </source>
</evidence>
<evidence type="ECO:0000256" key="5">
    <source>
        <dbReference type="ARBA" id="ARBA00022771"/>
    </source>
</evidence>
<dbReference type="RefSeq" id="XP_013396129.1">
    <property type="nucleotide sequence ID" value="XM_013540675.1"/>
</dbReference>
<proteinExistence type="inferred from homology"/>
<keyword evidence="8" id="KW-0238">DNA-binding</keyword>
<feature type="domain" description="C2H2-type" evidence="16">
    <location>
        <begin position="433"/>
        <end position="460"/>
    </location>
</feature>
<dbReference type="FunFam" id="3.30.160.60:FF:000215">
    <property type="entry name" value="Spalt-like transcription factor 3"/>
    <property type="match status" value="1"/>
</dbReference>
<evidence type="ECO:0000256" key="11">
    <source>
        <dbReference type="ARBA" id="ARBA00038474"/>
    </source>
</evidence>
<evidence type="ECO:0000256" key="8">
    <source>
        <dbReference type="ARBA" id="ARBA00023125"/>
    </source>
</evidence>
<dbReference type="GO" id="GO:0000978">
    <property type="term" value="F:RNA polymerase II cis-regulatory region sequence-specific DNA binding"/>
    <property type="evidence" value="ECO:0007669"/>
    <property type="project" value="TreeGrafter"/>
</dbReference>
<dbReference type="Proteomes" id="UP000085678">
    <property type="component" value="Unplaced"/>
</dbReference>
<organism evidence="17 18">
    <name type="scientific">Lingula anatina</name>
    <name type="common">Brachiopod</name>
    <name type="synonym">Lingula unguis</name>
    <dbReference type="NCBI Taxonomy" id="7574"/>
    <lineage>
        <taxon>Eukaryota</taxon>
        <taxon>Metazoa</taxon>
        <taxon>Spiralia</taxon>
        <taxon>Lophotrochozoa</taxon>
        <taxon>Brachiopoda</taxon>
        <taxon>Linguliformea</taxon>
        <taxon>Lingulata</taxon>
        <taxon>Lingulida</taxon>
        <taxon>Linguloidea</taxon>
        <taxon>Lingulidae</taxon>
        <taxon>Lingula</taxon>
    </lineage>
</organism>
<dbReference type="InterPro" id="IPR051565">
    <property type="entry name" value="Sal_C2H2-zinc-finger"/>
</dbReference>
<feature type="region of interest" description="Disordered" evidence="15">
    <location>
        <begin position="1187"/>
        <end position="1221"/>
    </location>
</feature>
<dbReference type="Pfam" id="PF00096">
    <property type="entry name" value="zf-C2H2"/>
    <property type="match status" value="4"/>
</dbReference>
<evidence type="ECO:0000256" key="13">
    <source>
        <dbReference type="ARBA" id="ARBA00071947"/>
    </source>
</evidence>
<comment type="function">
    <text evidence="12">Required for the establishment of the posterior-most head and the anterior-most tail segments of the embryo. Probably function as a transcriptional regulator. Could repress the transcription of the tsh gene.</text>
</comment>